<proteinExistence type="predicted"/>
<dbReference type="VEuPathDB" id="FungiDB:PSTT_08368"/>
<dbReference type="AlphaFoldDB" id="A0A2S4WA22"/>
<dbReference type="Proteomes" id="UP000238274">
    <property type="component" value="Unassembled WGS sequence"/>
</dbReference>
<protein>
    <submittedName>
        <fullName evidence="1">Uncharacterized protein</fullName>
    </submittedName>
</protein>
<reference evidence="2" key="3">
    <citation type="journal article" date="2018" name="Mol. Plant Microbe Interact.">
        <title>Genome sequence resources for the wheat stripe rust pathogen (Puccinia striiformis f. sp. tritici) and the barley stripe rust pathogen (Puccinia striiformis f. sp. hordei).</title>
        <authorList>
            <person name="Xia C."/>
            <person name="Wang M."/>
            <person name="Yin C."/>
            <person name="Cornejo O.E."/>
            <person name="Hulbert S.H."/>
            <person name="Chen X."/>
        </authorList>
    </citation>
    <scope>NUCLEOTIDE SEQUENCE [LARGE SCALE GENOMIC DNA]</scope>
    <source>
        <strain evidence="2">93TX-2</strain>
    </source>
</reference>
<name>A0A2S4WA22_9BASI</name>
<sequence>MSYNQTPLFIKIKYANFTRKYLDLDGDAITISSQVEFNELWHKITLAARPSQKNGTDQRALSLELVLIDPVTPFQPKQPKTQKKQDPPSLAWQVNVCEKV</sequence>
<gene>
    <name evidence="1" type="ORF">PSHT_05688</name>
</gene>
<dbReference type="OrthoDB" id="661148at2759"/>
<organism evidence="1 2">
    <name type="scientific">Puccinia striiformis</name>
    <dbReference type="NCBI Taxonomy" id="27350"/>
    <lineage>
        <taxon>Eukaryota</taxon>
        <taxon>Fungi</taxon>
        <taxon>Dikarya</taxon>
        <taxon>Basidiomycota</taxon>
        <taxon>Pucciniomycotina</taxon>
        <taxon>Pucciniomycetes</taxon>
        <taxon>Pucciniales</taxon>
        <taxon>Pucciniaceae</taxon>
        <taxon>Puccinia</taxon>
    </lineage>
</organism>
<evidence type="ECO:0000313" key="1">
    <source>
        <dbReference type="EMBL" id="POW18591.1"/>
    </source>
</evidence>
<reference evidence="1 2" key="1">
    <citation type="submission" date="2017-12" db="EMBL/GenBank/DDBJ databases">
        <title>Gene loss provides genomic basis for host adaptation in cereal stripe rust fungi.</title>
        <authorList>
            <person name="Xia C."/>
        </authorList>
    </citation>
    <scope>NUCLEOTIDE SEQUENCE [LARGE SCALE GENOMIC DNA]</scope>
    <source>
        <strain evidence="1 2">93TX-2</strain>
    </source>
</reference>
<comment type="caution">
    <text evidence="1">The sequence shown here is derived from an EMBL/GenBank/DDBJ whole genome shotgun (WGS) entry which is preliminary data.</text>
</comment>
<accession>A0A2S4WA22</accession>
<keyword evidence="2" id="KW-1185">Reference proteome</keyword>
<evidence type="ECO:0000313" key="2">
    <source>
        <dbReference type="Proteomes" id="UP000238274"/>
    </source>
</evidence>
<dbReference type="VEuPathDB" id="FungiDB:PSHT_05688"/>
<reference evidence="2" key="2">
    <citation type="journal article" date="2018" name="BMC Genomics">
        <title>Genomic insights into host adaptation between the wheat stripe rust pathogen (Puccinia striiformis f. sp. tritici) and the barley stripe rust pathogen (Puccinia striiformis f. sp. hordei).</title>
        <authorList>
            <person name="Xia C."/>
            <person name="Wang M."/>
            <person name="Yin C."/>
            <person name="Cornejo O.E."/>
            <person name="Hulbert S.H."/>
            <person name="Chen X."/>
        </authorList>
    </citation>
    <scope>NUCLEOTIDE SEQUENCE [LARGE SCALE GENOMIC DNA]</scope>
    <source>
        <strain evidence="2">93TX-2</strain>
    </source>
</reference>
<dbReference type="EMBL" id="PKSM01000063">
    <property type="protein sequence ID" value="POW18591.1"/>
    <property type="molecule type" value="Genomic_DNA"/>
</dbReference>